<dbReference type="AlphaFoldDB" id="A0A7C4D6R3"/>
<feature type="transmembrane region" description="Helical" evidence="1">
    <location>
        <begin position="85"/>
        <end position="118"/>
    </location>
</feature>
<gene>
    <name evidence="2" type="ORF">ENU14_02155</name>
</gene>
<dbReference type="Pfam" id="PF06195">
    <property type="entry name" value="DUF996"/>
    <property type="match status" value="1"/>
</dbReference>
<keyword evidence="1" id="KW-0812">Transmembrane</keyword>
<evidence type="ECO:0000256" key="1">
    <source>
        <dbReference type="SAM" id="Phobius"/>
    </source>
</evidence>
<accession>A0A7C4D6R3</accession>
<protein>
    <submittedName>
        <fullName evidence="2">DUF996 domain-containing protein</fullName>
    </submittedName>
</protein>
<proteinExistence type="predicted"/>
<organism evidence="2">
    <name type="scientific">Staphylothermus marinus</name>
    <dbReference type="NCBI Taxonomy" id="2280"/>
    <lineage>
        <taxon>Archaea</taxon>
        <taxon>Thermoproteota</taxon>
        <taxon>Thermoprotei</taxon>
        <taxon>Desulfurococcales</taxon>
        <taxon>Desulfurococcaceae</taxon>
        <taxon>Staphylothermus</taxon>
    </lineage>
</organism>
<keyword evidence="1" id="KW-1133">Transmembrane helix</keyword>
<feature type="transmembrane region" description="Helical" evidence="1">
    <location>
        <begin position="177"/>
        <end position="201"/>
    </location>
</feature>
<reference evidence="2" key="1">
    <citation type="journal article" date="2020" name="mSystems">
        <title>Genome- and Community-Level Interaction Insights into Carbon Utilization and Element Cycling Functions of Hydrothermarchaeota in Hydrothermal Sediment.</title>
        <authorList>
            <person name="Zhou Z."/>
            <person name="Liu Y."/>
            <person name="Xu W."/>
            <person name="Pan J."/>
            <person name="Luo Z.H."/>
            <person name="Li M."/>
        </authorList>
    </citation>
    <scope>NUCLEOTIDE SEQUENCE [LARGE SCALE GENOMIC DNA]</scope>
    <source>
        <strain evidence="2">SpSt-642</strain>
    </source>
</reference>
<dbReference type="EMBL" id="DTBJ01000016">
    <property type="protein sequence ID" value="HGM58375.1"/>
    <property type="molecule type" value="Genomic_DNA"/>
</dbReference>
<name>A0A7C4D6R3_STAMA</name>
<keyword evidence="1" id="KW-0472">Membrane</keyword>
<evidence type="ECO:0000313" key="2">
    <source>
        <dbReference type="EMBL" id="HGM58375.1"/>
    </source>
</evidence>
<sequence length="221" mass="23406">MASTEPSKPPSEYPEAKLTTKINISEAKNMGLIGAILGLIGMILLIGLIGLIILIIGVILIYVGVAHLSDKINNPTPKSCYLNYLIFNILAGIIGIIAWIAAAFGGLIGLAGLVGLAGLSSLNIAGLISTLLAAIGMFIIPFIIVYVLIIMAAIYLRRSYDIIKTTTKVYMFGTVGYLYYLGAILLIILVGGIIIFIAKILEIAAWGSLPESIELPATVET</sequence>
<dbReference type="InterPro" id="IPR010397">
    <property type="entry name" value="DUF996"/>
</dbReference>
<comment type="caution">
    <text evidence="2">The sequence shown here is derived from an EMBL/GenBank/DDBJ whole genome shotgun (WGS) entry which is preliminary data.</text>
</comment>
<feature type="transmembrane region" description="Helical" evidence="1">
    <location>
        <begin position="124"/>
        <end position="156"/>
    </location>
</feature>
<feature type="transmembrane region" description="Helical" evidence="1">
    <location>
        <begin position="32"/>
        <end position="65"/>
    </location>
</feature>